<sequence>MLAALRRQVRDDFTYRGVSSGVSVEMSGASGRDVVSSRRAKMNHTIAPTTAAIQIVVVHSVRLDPRAIVEAMD</sequence>
<proteinExistence type="predicted"/>
<evidence type="ECO:0000313" key="1">
    <source>
        <dbReference type="EMBL" id="MBH5146506.1"/>
    </source>
</evidence>
<comment type="caution">
    <text evidence="1">The sequence shown here is derived from an EMBL/GenBank/DDBJ whole genome shotgun (WGS) entry which is preliminary data.</text>
</comment>
<dbReference type="Proteomes" id="UP000627573">
    <property type="component" value="Unassembled WGS sequence"/>
</dbReference>
<organism evidence="1 2">
    <name type="scientific">Rhodococcus erythropolis</name>
    <name type="common">Arthrobacter picolinophilus</name>
    <dbReference type="NCBI Taxonomy" id="1833"/>
    <lineage>
        <taxon>Bacteria</taxon>
        <taxon>Bacillati</taxon>
        <taxon>Actinomycetota</taxon>
        <taxon>Actinomycetes</taxon>
        <taxon>Mycobacteriales</taxon>
        <taxon>Nocardiaceae</taxon>
        <taxon>Rhodococcus</taxon>
        <taxon>Rhodococcus erythropolis group</taxon>
    </lineage>
</organism>
<name>A0A8I1D9U3_RHOER</name>
<reference evidence="1 2" key="1">
    <citation type="submission" date="2020-12" db="EMBL/GenBank/DDBJ databases">
        <title>Draft genome sequence of furan degrading bacterial strain FUR100.</title>
        <authorList>
            <person name="Woiski C."/>
        </authorList>
    </citation>
    <scope>NUCLEOTIDE SEQUENCE [LARGE SCALE GENOMIC DNA]</scope>
    <source>
        <strain evidence="1 2">FUR100</strain>
    </source>
</reference>
<evidence type="ECO:0000313" key="2">
    <source>
        <dbReference type="Proteomes" id="UP000627573"/>
    </source>
</evidence>
<dbReference type="EMBL" id="JAECSB010000090">
    <property type="protein sequence ID" value="MBH5146506.1"/>
    <property type="molecule type" value="Genomic_DNA"/>
</dbReference>
<dbReference type="AlphaFoldDB" id="A0A8I1D9U3"/>
<protein>
    <submittedName>
        <fullName evidence="1">Uncharacterized protein</fullName>
    </submittedName>
</protein>
<keyword evidence="2" id="KW-1185">Reference proteome</keyword>
<accession>A0A8I1D9U3</accession>
<gene>
    <name evidence="1" type="ORF">I3517_28265</name>
</gene>